<feature type="compositionally biased region" description="Basic and acidic residues" evidence="1">
    <location>
        <begin position="94"/>
        <end position="109"/>
    </location>
</feature>
<feature type="region of interest" description="Disordered" evidence="1">
    <location>
        <begin position="43"/>
        <end position="143"/>
    </location>
</feature>
<evidence type="ECO:0000313" key="3">
    <source>
        <dbReference type="Proteomes" id="UP000001058"/>
    </source>
</evidence>
<evidence type="ECO:0000313" key="2">
    <source>
        <dbReference type="EMBL" id="EFJ51406.1"/>
    </source>
</evidence>
<feature type="compositionally biased region" description="Low complexity" evidence="1">
    <location>
        <begin position="1"/>
        <end position="16"/>
    </location>
</feature>
<gene>
    <name evidence="2" type="ORF">VOLCADRAFT_87657</name>
</gene>
<dbReference type="Proteomes" id="UP000001058">
    <property type="component" value="Unassembled WGS sequence"/>
</dbReference>
<feature type="compositionally biased region" description="Pro residues" evidence="1">
    <location>
        <begin position="126"/>
        <end position="135"/>
    </location>
</feature>
<dbReference type="RefSeq" id="XP_002947358.1">
    <property type="nucleotide sequence ID" value="XM_002947312.1"/>
</dbReference>
<protein>
    <submittedName>
        <fullName evidence="2">Uncharacterized protein</fullName>
    </submittedName>
</protein>
<name>D8TLW8_VOLCA</name>
<accession>D8TLW8</accession>
<dbReference type="AlphaFoldDB" id="D8TLW8"/>
<dbReference type="EMBL" id="GL378327">
    <property type="protein sequence ID" value="EFJ51406.1"/>
    <property type="molecule type" value="Genomic_DNA"/>
</dbReference>
<dbReference type="InParanoid" id="D8TLW8"/>
<feature type="compositionally biased region" description="Low complexity" evidence="1">
    <location>
        <begin position="75"/>
        <end position="91"/>
    </location>
</feature>
<dbReference type="GeneID" id="9620321"/>
<keyword evidence="3" id="KW-1185">Reference proteome</keyword>
<evidence type="ECO:0000256" key="1">
    <source>
        <dbReference type="SAM" id="MobiDB-lite"/>
    </source>
</evidence>
<sequence>MTRGDGSGRSSRVSGSADDDVGGVDDYVHIEAVLVVVVVVSNPAPPSLRPSHRNGREHVKCEGPSTSTATRLGKSKSSSSSSARGVVFVGAARGGDHRQRQKRDQERGAKGSSIPDEALNHKHNPTAPPNPPSPPAASLAPDKAASPLYSPRVQDVAVAVAVAIAFL</sequence>
<reference evidence="2 3" key="1">
    <citation type="journal article" date="2010" name="Science">
        <title>Genomic analysis of organismal complexity in the multicellular green alga Volvox carteri.</title>
        <authorList>
            <person name="Prochnik S.E."/>
            <person name="Umen J."/>
            <person name="Nedelcu A.M."/>
            <person name="Hallmann A."/>
            <person name="Miller S.M."/>
            <person name="Nishii I."/>
            <person name="Ferris P."/>
            <person name="Kuo A."/>
            <person name="Mitros T."/>
            <person name="Fritz-Laylin L.K."/>
            <person name="Hellsten U."/>
            <person name="Chapman J."/>
            <person name="Simakov O."/>
            <person name="Rensing S.A."/>
            <person name="Terry A."/>
            <person name="Pangilinan J."/>
            <person name="Kapitonov V."/>
            <person name="Jurka J."/>
            <person name="Salamov A."/>
            <person name="Shapiro H."/>
            <person name="Schmutz J."/>
            <person name="Grimwood J."/>
            <person name="Lindquist E."/>
            <person name="Lucas S."/>
            <person name="Grigoriev I.V."/>
            <person name="Schmitt R."/>
            <person name="Kirk D."/>
            <person name="Rokhsar D.S."/>
        </authorList>
    </citation>
    <scope>NUCLEOTIDE SEQUENCE [LARGE SCALE GENOMIC DNA]</scope>
    <source>
        <strain evidence="3">f. Nagariensis / Eve</strain>
    </source>
</reference>
<feature type="region of interest" description="Disordered" evidence="1">
    <location>
        <begin position="1"/>
        <end position="23"/>
    </location>
</feature>
<proteinExistence type="predicted"/>
<dbReference type="KEGG" id="vcn:VOLCADRAFT_87657"/>
<organism evidence="3">
    <name type="scientific">Volvox carteri f. nagariensis</name>
    <dbReference type="NCBI Taxonomy" id="3068"/>
    <lineage>
        <taxon>Eukaryota</taxon>
        <taxon>Viridiplantae</taxon>
        <taxon>Chlorophyta</taxon>
        <taxon>core chlorophytes</taxon>
        <taxon>Chlorophyceae</taxon>
        <taxon>CS clade</taxon>
        <taxon>Chlamydomonadales</taxon>
        <taxon>Volvocaceae</taxon>
        <taxon>Volvox</taxon>
    </lineage>
</organism>